<dbReference type="Gene3D" id="1.10.375.10">
    <property type="entry name" value="Human Immunodeficiency Virus Type 1 Capsid Protein"/>
    <property type="match status" value="1"/>
</dbReference>
<dbReference type="GO" id="GO:0003676">
    <property type="term" value="F:nucleic acid binding"/>
    <property type="evidence" value="ECO:0007669"/>
    <property type="project" value="InterPro"/>
</dbReference>
<gene>
    <name evidence="6" type="ORF">M91_05649</name>
</gene>
<dbReference type="SUPFAM" id="SSF47353">
    <property type="entry name" value="Retrovirus capsid dimerization domain-like"/>
    <property type="match status" value="1"/>
</dbReference>
<protein>
    <submittedName>
        <fullName evidence="6">HERV-K_5q33.3 provirus ancestral Gag polyprotein</fullName>
    </submittedName>
</protein>
<dbReference type="SUPFAM" id="SSF47836">
    <property type="entry name" value="Retroviral matrix proteins"/>
    <property type="match status" value="1"/>
</dbReference>
<evidence type="ECO:0000313" key="7">
    <source>
        <dbReference type="Proteomes" id="UP000011080"/>
    </source>
</evidence>
<evidence type="ECO:0000256" key="3">
    <source>
        <dbReference type="ARBA" id="ARBA00022833"/>
    </source>
</evidence>
<sequence>MGNSESNERQLFIGVIFQLLSKTGIKVKKSTIHSFFFSFVQEHCPWFPEEDMVNLDTWERVGKQLKTYHAEHGSEKVPNDAFSLWNIIRDDLDPAPESEKVHFKEESEGKTAAKPEEDEKEEDPPDYQQLRKMLAAMTAQEQIKDREEKQDQLSPQDEHLDEIAAQYHSDKDWPLLNENAPRSLRETPPIRPSAPRSLREMSPIRPYAAMSLQKTSPVQSSIKSEHQTVQRAPEYRARDMRPIPLPPPPRVGCVGPILLPSPPRPSNIGSIPRDMRLTPFEPTDNGSTIRWETVPLKLVKELKGACALYGPKAPYTMQLVQALAGKWLTPHDWKSVAKACLSGGHFILWKAEYDDLALWHANNNQQGHLNYITEGMLAGKYDYPTLNEQMKLDKYALQLVADCGFTTWHSLPNGRESNSALPNIKQKSEEPYEDFVSWLSEAVQRIISDSEAAGILTKQLAFENANSTRQAILCPIRRSGDLIHYIRQCADVGPSMLQGVAIAAAIKGNSYQQAVQSFVTNKNKPPQGDPSSQGGNYLPRTCFSCGQERHNFHACLQRTLGSYPPKPAPPAVSALQNPAPPAANPRSLCSRCQRGYHWARDCRSRFHRNGTFWGPYQQSRNGLRGQPQALTMIGAASLNPFIPFVPSQNSSEQPQAVQDWTSVPPPQQY</sequence>
<dbReference type="InterPro" id="IPR008916">
    <property type="entry name" value="Retrov_capsid_C"/>
</dbReference>
<dbReference type="SMART" id="SM00343">
    <property type="entry name" value="ZnF_C2HC"/>
    <property type="match status" value="2"/>
</dbReference>
<dbReference type="Gene3D" id="1.10.150.490">
    <property type="entry name" value="Retroviral GAG p10 protein"/>
    <property type="match status" value="1"/>
</dbReference>
<dbReference type="InterPro" id="IPR045345">
    <property type="entry name" value="Gag_p24_C"/>
</dbReference>
<dbReference type="Pfam" id="PF14787">
    <property type="entry name" value="zf-CCHC_5"/>
    <property type="match status" value="1"/>
</dbReference>
<evidence type="ECO:0000256" key="2">
    <source>
        <dbReference type="ARBA" id="ARBA00022771"/>
    </source>
</evidence>
<dbReference type="Pfam" id="PF02337">
    <property type="entry name" value="Gag_p10"/>
    <property type="match status" value="1"/>
</dbReference>
<dbReference type="GO" id="GO:0016032">
    <property type="term" value="P:viral process"/>
    <property type="evidence" value="ECO:0007669"/>
    <property type="project" value="InterPro"/>
</dbReference>
<evidence type="ECO:0000256" key="1">
    <source>
        <dbReference type="ARBA" id="ARBA00022723"/>
    </source>
</evidence>
<feature type="domain" description="CCHC-type" evidence="5">
    <location>
        <begin position="588"/>
        <end position="604"/>
    </location>
</feature>
<dbReference type="Pfam" id="PF00607">
    <property type="entry name" value="Gag_p24"/>
    <property type="match status" value="1"/>
</dbReference>
<dbReference type="PANTHER" id="PTHR40389:SF3">
    <property type="entry name" value="IGE-BINDING PROTEIN"/>
    <property type="match status" value="1"/>
</dbReference>
<dbReference type="Pfam" id="PF19317">
    <property type="entry name" value="Gag_p24_C"/>
    <property type="match status" value="1"/>
</dbReference>
<evidence type="ECO:0000313" key="6">
    <source>
        <dbReference type="EMBL" id="ELR46873.1"/>
    </source>
</evidence>
<keyword evidence="2" id="KW-0863">Zinc-finger</keyword>
<accession>L8HSN3</accession>
<dbReference type="InterPro" id="IPR008919">
    <property type="entry name" value="Retrov_capsid_N"/>
</dbReference>
<reference evidence="6 7" key="1">
    <citation type="journal article" date="2012" name="Nat. Genet.">
        <title>The yak genome and adaptation to life at high altitude.</title>
        <authorList>
            <person name="Qiu Q."/>
            <person name="Zhang G."/>
            <person name="Ma T."/>
            <person name="Qian W."/>
            <person name="Wang J."/>
            <person name="Ye Z."/>
            <person name="Cao C."/>
            <person name="Hu Q."/>
            <person name="Kim J."/>
            <person name="Larkin D.M."/>
            <person name="Auvil L."/>
            <person name="Capitanu B."/>
            <person name="Ma J."/>
            <person name="Lewin H.A."/>
            <person name="Qian X."/>
            <person name="Lang Y."/>
            <person name="Zhou R."/>
            <person name="Wang L."/>
            <person name="Wang K."/>
            <person name="Xia J."/>
            <person name="Liao S."/>
            <person name="Pan S."/>
            <person name="Lu X."/>
            <person name="Hou H."/>
            <person name="Wang Y."/>
            <person name="Zang X."/>
            <person name="Yin Y."/>
            <person name="Ma H."/>
            <person name="Zhang J."/>
            <person name="Wang Z."/>
            <person name="Zhang Y."/>
            <person name="Zhang D."/>
            <person name="Yonezawa T."/>
            <person name="Hasegawa M."/>
            <person name="Zhong Y."/>
            <person name="Liu W."/>
            <person name="Zhang Y."/>
            <person name="Huang Z."/>
            <person name="Zhang S."/>
            <person name="Long R."/>
            <person name="Yang H."/>
            <person name="Wang J."/>
            <person name="Lenstra J.A."/>
            <person name="Cooper D.N."/>
            <person name="Wu Y."/>
            <person name="Wang J."/>
            <person name="Shi P."/>
            <person name="Wang J."/>
            <person name="Liu J."/>
        </authorList>
    </citation>
    <scope>NUCLEOTIDE SEQUENCE [LARGE SCALE GENOMIC DNA]</scope>
    <source>
        <strain evidence="7">yakQH1</strain>
    </source>
</reference>
<feature type="region of interest" description="Disordered" evidence="4">
    <location>
        <begin position="96"/>
        <end position="126"/>
    </location>
</feature>
<feature type="compositionally biased region" description="Polar residues" evidence="4">
    <location>
        <begin position="646"/>
        <end position="661"/>
    </location>
</feature>
<organism evidence="6 7">
    <name type="scientific">Bos mutus</name>
    <name type="common">wild yak</name>
    <dbReference type="NCBI Taxonomy" id="72004"/>
    <lineage>
        <taxon>Eukaryota</taxon>
        <taxon>Metazoa</taxon>
        <taxon>Chordata</taxon>
        <taxon>Craniata</taxon>
        <taxon>Vertebrata</taxon>
        <taxon>Euteleostomi</taxon>
        <taxon>Mammalia</taxon>
        <taxon>Eutheria</taxon>
        <taxon>Laurasiatheria</taxon>
        <taxon>Artiodactyla</taxon>
        <taxon>Ruminantia</taxon>
        <taxon>Pecora</taxon>
        <taxon>Bovidae</taxon>
        <taxon>Bovinae</taxon>
        <taxon>Bos</taxon>
    </lineage>
</organism>
<dbReference type="EMBL" id="JH883286">
    <property type="protein sequence ID" value="ELR46873.1"/>
    <property type="molecule type" value="Genomic_DNA"/>
</dbReference>
<dbReference type="InterPro" id="IPR003322">
    <property type="entry name" value="B_retro_matrix"/>
</dbReference>
<dbReference type="PANTHER" id="PTHR40389">
    <property type="entry name" value="ENDOGENOUS RETROVIRUS GROUP K MEMBER 24 GAG POLYPROTEIN-RELATED"/>
    <property type="match status" value="1"/>
</dbReference>
<dbReference type="Proteomes" id="UP000011080">
    <property type="component" value="Unassembled WGS sequence"/>
</dbReference>
<dbReference type="InterPro" id="IPR036875">
    <property type="entry name" value="Znf_CCHC_sf"/>
</dbReference>
<dbReference type="InterPro" id="IPR038124">
    <property type="entry name" value="B_retro_matrix_sf"/>
</dbReference>
<keyword evidence="3" id="KW-0862">Zinc</keyword>
<feature type="compositionally biased region" description="Basic and acidic residues" evidence="4">
    <location>
        <begin position="96"/>
        <end position="117"/>
    </location>
</feature>
<proteinExistence type="predicted"/>
<dbReference type="SUPFAM" id="SSF57756">
    <property type="entry name" value="Retrovirus zinc finger-like domains"/>
    <property type="match status" value="1"/>
</dbReference>
<dbReference type="Gene3D" id="4.10.60.10">
    <property type="entry name" value="Zinc finger, CCHC-type"/>
    <property type="match status" value="1"/>
</dbReference>
<evidence type="ECO:0000256" key="4">
    <source>
        <dbReference type="SAM" id="MobiDB-lite"/>
    </source>
</evidence>
<dbReference type="SUPFAM" id="SSF47943">
    <property type="entry name" value="Retrovirus capsid protein, N-terminal core domain"/>
    <property type="match status" value="1"/>
</dbReference>
<dbReference type="GO" id="GO:0008270">
    <property type="term" value="F:zinc ion binding"/>
    <property type="evidence" value="ECO:0007669"/>
    <property type="project" value="UniProtKB-KW"/>
</dbReference>
<name>L8HSN3_9CETA</name>
<evidence type="ECO:0000259" key="5">
    <source>
        <dbReference type="SMART" id="SM00343"/>
    </source>
</evidence>
<feature type="domain" description="CCHC-type" evidence="5">
    <location>
        <begin position="541"/>
        <end position="557"/>
    </location>
</feature>
<dbReference type="AlphaFoldDB" id="L8HSN3"/>
<dbReference type="InterPro" id="IPR050195">
    <property type="entry name" value="Primate_lentivir_Gag_pol-like"/>
</dbReference>
<feature type="region of interest" description="Disordered" evidence="4">
    <location>
        <begin position="646"/>
        <end position="669"/>
    </location>
</feature>
<dbReference type="Gene3D" id="1.10.1200.30">
    <property type="match status" value="1"/>
</dbReference>
<dbReference type="InterPro" id="IPR001878">
    <property type="entry name" value="Znf_CCHC"/>
</dbReference>
<keyword evidence="1" id="KW-0479">Metal-binding</keyword>
<dbReference type="GO" id="GO:0005198">
    <property type="term" value="F:structural molecule activity"/>
    <property type="evidence" value="ECO:0007669"/>
    <property type="project" value="InterPro"/>
</dbReference>
<dbReference type="InterPro" id="IPR010999">
    <property type="entry name" value="Retrovr_matrix"/>
</dbReference>